<evidence type="ECO:0000313" key="4">
    <source>
        <dbReference type="Proteomes" id="UP000887567"/>
    </source>
</evidence>
<dbReference type="OrthoDB" id="10063783at2759"/>
<dbReference type="Proteomes" id="UP000887567">
    <property type="component" value="Unplaced"/>
</dbReference>
<proteinExistence type="predicted"/>
<dbReference type="GeneID" id="110232946"/>
<reference evidence="3" key="1">
    <citation type="submission" date="2022-11" db="UniProtKB">
        <authorList>
            <consortium name="EnsemblMetazoa"/>
        </authorList>
    </citation>
    <scope>IDENTIFICATION</scope>
</reference>
<dbReference type="PROSITE" id="PS50060">
    <property type="entry name" value="MAM_2"/>
    <property type="match status" value="2"/>
</dbReference>
<dbReference type="AlphaFoldDB" id="A0A913WTE8"/>
<dbReference type="InterPro" id="IPR000998">
    <property type="entry name" value="MAM_dom"/>
</dbReference>
<organism evidence="3 4">
    <name type="scientific">Exaiptasia diaphana</name>
    <name type="common">Tropical sea anemone</name>
    <name type="synonym">Aiptasia pulchella</name>
    <dbReference type="NCBI Taxonomy" id="2652724"/>
    <lineage>
        <taxon>Eukaryota</taxon>
        <taxon>Metazoa</taxon>
        <taxon>Cnidaria</taxon>
        <taxon>Anthozoa</taxon>
        <taxon>Hexacorallia</taxon>
        <taxon>Actiniaria</taxon>
        <taxon>Aiptasiidae</taxon>
        <taxon>Exaiptasia</taxon>
    </lineage>
</organism>
<dbReference type="Pfam" id="PF00629">
    <property type="entry name" value="MAM"/>
    <property type="match status" value="1"/>
</dbReference>
<dbReference type="OMA" id="FEDSAIC"/>
<dbReference type="RefSeq" id="XP_020893841.1">
    <property type="nucleotide sequence ID" value="XM_021038182.1"/>
</dbReference>
<dbReference type="CDD" id="cd06263">
    <property type="entry name" value="MAM"/>
    <property type="match status" value="1"/>
</dbReference>
<dbReference type="PANTHER" id="PTHR23282">
    <property type="entry name" value="APICAL ENDOSOMAL GLYCOPROTEIN PRECURSOR"/>
    <property type="match status" value="1"/>
</dbReference>
<dbReference type="SUPFAM" id="SSF49899">
    <property type="entry name" value="Concanavalin A-like lectins/glucanases"/>
    <property type="match status" value="1"/>
</dbReference>
<dbReference type="InterPro" id="IPR051560">
    <property type="entry name" value="MAM_domain-containing"/>
</dbReference>
<feature type="domain" description="MAM" evidence="2">
    <location>
        <begin position="39"/>
        <end position="198"/>
    </location>
</feature>
<evidence type="ECO:0000256" key="1">
    <source>
        <dbReference type="SAM" id="MobiDB-lite"/>
    </source>
</evidence>
<dbReference type="SMART" id="SM00137">
    <property type="entry name" value="MAM"/>
    <property type="match status" value="1"/>
</dbReference>
<name>A0A913WTE8_EXADI</name>
<feature type="region of interest" description="Disordered" evidence="1">
    <location>
        <begin position="61"/>
        <end position="85"/>
    </location>
</feature>
<sequence length="198" mass="22354">SEHVFEVSFEAIRGRNYKSDIALDDIKFQDGPCDNSASLDCDFDVDLCEWKSVRGTNRYPWRRRTGSTPSRGTGPSGDSTGSTSGSYVYMETSYSRPRRTAYLVSPEVAPSSRSHCLSFFYHMYGKTMGSLNVIIVDKIKKRYSLLSTITGNQGNVWHYKEVTITSLNKYQVIFQGVRGNGYRSDIAIDDIEFRKGTC</sequence>
<dbReference type="KEGG" id="epa:110232946"/>
<dbReference type="GO" id="GO:0016020">
    <property type="term" value="C:membrane"/>
    <property type="evidence" value="ECO:0007669"/>
    <property type="project" value="InterPro"/>
</dbReference>
<feature type="compositionally biased region" description="Low complexity" evidence="1">
    <location>
        <begin position="66"/>
        <end position="85"/>
    </location>
</feature>
<dbReference type="InterPro" id="IPR013320">
    <property type="entry name" value="ConA-like_dom_sf"/>
</dbReference>
<accession>A0A913WTE8</accession>
<evidence type="ECO:0000313" key="3">
    <source>
        <dbReference type="EnsemblMetazoa" id="XP_020893841.1"/>
    </source>
</evidence>
<protein>
    <recommendedName>
        <fullName evidence="2">MAM domain-containing protein</fullName>
    </recommendedName>
</protein>
<dbReference type="PROSITE" id="PS00740">
    <property type="entry name" value="MAM_1"/>
    <property type="match status" value="1"/>
</dbReference>
<dbReference type="Gene3D" id="2.60.120.200">
    <property type="match status" value="2"/>
</dbReference>
<evidence type="ECO:0000259" key="2">
    <source>
        <dbReference type="PROSITE" id="PS50060"/>
    </source>
</evidence>
<dbReference type="EnsemblMetazoa" id="XM_021038182.1">
    <property type="protein sequence ID" value="XP_020893841.1"/>
    <property type="gene ID" value="LOC110232946"/>
</dbReference>
<keyword evidence="4" id="KW-1185">Reference proteome</keyword>
<dbReference type="PANTHER" id="PTHR23282:SF142">
    <property type="entry name" value="MAM DOMAIN-CONTAINING PROTEIN"/>
    <property type="match status" value="1"/>
</dbReference>
<dbReference type="PRINTS" id="PR00020">
    <property type="entry name" value="MAMDOMAIN"/>
</dbReference>
<feature type="domain" description="MAM" evidence="2">
    <location>
        <begin position="1"/>
        <end position="35"/>
    </location>
</feature>